<dbReference type="PROSITE" id="PS51462">
    <property type="entry name" value="NUDIX"/>
    <property type="match status" value="1"/>
</dbReference>
<dbReference type="CDD" id="cd03674">
    <property type="entry name" value="NUDIX_Hydrolase"/>
    <property type="match status" value="1"/>
</dbReference>
<evidence type="ECO:0000256" key="2">
    <source>
        <dbReference type="SAM" id="MobiDB-lite"/>
    </source>
</evidence>
<organism evidence="4 5">
    <name type="scientific">Streptacidiphilus fuscans</name>
    <dbReference type="NCBI Taxonomy" id="2789292"/>
    <lineage>
        <taxon>Bacteria</taxon>
        <taxon>Bacillati</taxon>
        <taxon>Actinomycetota</taxon>
        <taxon>Actinomycetes</taxon>
        <taxon>Kitasatosporales</taxon>
        <taxon>Streptomycetaceae</taxon>
        <taxon>Streptacidiphilus</taxon>
    </lineage>
</organism>
<protein>
    <submittedName>
        <fullName evidence="4">NUDIX domain-containing protein</fullName>
    </submittedName>
</protein>
<dbReference type="Pfam" id="PF00293">
    <property type="entry name" value="NUDIX"/>
    <property type="match status" value="1"/>
</dbReference>
<dbReference type="SUPFAM" id="SSF55811">
    <property type="entry name" value="Nudix"/>
    <property type="match status" value="1"/>
</dbReference>
<gene>
    <name evidence="4" type="ORF">I2501_27870</name>
</gene>
<dbReference type="Proteomes" id="UP000657385">
    <property type="component" value="Unassembled WGS sequence"/>
</dbReference>
<evidence type="ECO:0000313" key="5">
    <source>
        <dbReference type="Proteomes" id="UP000657385"/>
    </source>
</evidence>
<dbReference type="Gene3D" id="3.90.79.10">
    <property type="entry name" value="Nucleoside Triphosphate Pyrophosphohydrolase"/>
    <property type="match status" value="1"/>
</dbReference>
<dbReference type="AlphaFoldDB" id="A0A931BAV1"/>
<name>A0A931BAV1_9ACTN</name>
<comment type="similarity">
    <text evidence="1">Belongs to the Nudix hydrolase family.</text>
</comment>
<accession>A0A931BAV1</accession>
<comment type="caution">
    <text evidence="4">The sequence shown here is derived from an EMBL/GenBank/DDBJ whole genome shotgun (WGS) entry which is preliminary data.</text>
</comment>
<feature type="domain" description="Nudix hydrolase" evidence="3">
    <location>
        <begin position="44"/>
        <end position="183"/>
    </location>
</feature>
<sequence>MTTRHFEETILDYLDRYPSDRDKLERVLVLLRDGIDLADRNDPRQHATAGAVLFNRQGRILLVHHKGLDMWVQPGGHVEHHDRRLVDAALRELTEETGITRDQVRPLLDGPVQIDTGDFPAAPGRPAHLHVDFRYAFVTDADVMTLQAEEITDARWYDLDNPEVARSGLTHLAALLPALAASAGSAAASGNPVRSTAGRSGTRAPHPLPDTPAVVNGDECHGQ</sequence>
<feature type="region of interest" description="Disordered" evidence="2">
    <location>
        <begin position="185"/>
        <end position="223"/>
    </location>
</feature>
<dbReference type="PANTHER" id="PTHR43736">
    <property type="entry name" value="ADP-RIBOSE PYROPHOSPHATASE"/>
    <property type="match status" value="1"/>
</dbReference>
<dbReference type="EMBL" id="JADPRT010000013">
    <property type="protein sequence ID" value="MBF9071847.1"/>
    <property type="molecule type" value="Genomic_DNA"/>
</dbReference>
<reference evidence="4" key="1">
    <citation type="submission" date="2020-11" db="EMBL/GenBank/DDBJ databases">
        <title>Isolation and identification of active actinomycetes.</title>
        <authorList>
            <person name="Yu B."/>
        </authorList>
    </citation>
    <scope>NUCLEOTIDE SEQUENCE</scope>
    <source>
        <strain evidence="4">NEAU-YB345</strain>
    </source>
</reference>
<proteinExistence type="inferred from homology"/>
<evidence type="ECO:0000256" key="1">
    <source>
        <dbReference type="ARBA" id="ARBA00005582"/>
    </source>
</evidence>
<evidence type="ECO:0000259" key="3">
    <source>
        <dbReference type="PROSITE" id="PS51462"/>
    </source>
</evidence>
<dbReference type="PANTHER" id="PTHR43736:SF1">
    <property type="entry name" value="DIHYDRONEOPTERIN TRIPHOSPHATE DIPHOSPHATASE"/>
    <property type="match status" value="1"/>
</dbReference>
<dbReference type="InterPro" id="IPR015797">
    <property type="entry name" value="NUDIX_hydrolase-like_dom_sf"/>
</dbReference>
<evidence type="ECO:0000313" key="4">
    <source>
        <dbReference type="EMBL" id="MBF9071847.1"/>
    </source>
</evidence>
<dbReference type="InterPro" id="IPR000086">
    <property type="entry name" value="NUDIX_hydrolase_dom"/>
</dbReference>
<keyword evidence="5" id="KW-1185">Reference proteome</keyword>